<organism evidence="1 2">
    <name type="scientific">Thermosipho affectus</name>
    <dbReference type="NCBI Taxonomy" id="660294"/>
    <lineage>
        <taxon>Bacteria</taxon>
        <taxon>Thermotogati</taxon>
        <taxon>Thermotogota</taxon>
        <taxon>Thermotogae</taxon>
        <taxon>Thermotogales</taxon>
        <taxon>Fervidobacteriaceae</taxon>
        <taxon>Thermosipho</taxon>
    </lineage>
</organism>
<dbReference type="InterPro" id="IPR023346">
    <property type="entry name" value="Lysozyme-like_dom_sf"/>
</dbReference>
<evidence type="ECO:0000313" key="1">
    <source>
        <dbReference type="EMBL" id="ONN26874.1"/>
    </source>
</evidence>
<accession>A0ABX3II58</accession>
<keyword evidence="2" id="KW-1185">Reference proteome</keyword>
<name>A0ABX3II58_9BACT</name>
<evidence type="ECO:0000313" key="2">
    <source>
        <dbReference type="Proteomes" id="UP000242616"/>
    </source>
</evidence>
<reference evidence="1 2" key="1">
    <citation type="submission" date="2015-06" db="EMBL/GenBank/DDBJ databases">
        <title>Genome sequencing of Thermotogales isolates from hydrothermal vents.</title>
        <authorList>
            <person name="Haverkamp T.H."/>
            <person name="Kublanov I.V."/>
            <person name="Nesbo C.L."/>
        </authorList>
    </citation>
    <scope>NUCLEOTIDE SEQUENCE [LARGE SCALE GENOMIC DNA]</scope>
    <source>
        <strain evidence="2">ik275mar</strain>
    </source>
</reference>
<protein>
    <recommendedName>
        <fullName evidence="3">Transglycosylase SLT domain-containing protein</fullName>
    </recommendedName>
</protein>
<gene>
    <name evidence="1" type="ORF">XJ44_06150</name>
</gene>
<dbReference type="RefSeq" id="WP_077198437.1">
    <property type="nucleotide sequence ID" value="NZ_LBFC01000021.1"/>
</dbReference>
<sequence>MKKHIVLTLIIISIVLFSNNMFKEAYQYTYKVAKYYNVSEERAKLIAYTVSEEYERFPQVPYQIFVSLIVSESGFKNLYGDSGHAVGYCQLHKSAVDYVSIFFPEIKTLAQKIPHDELIKFPQLQIRISYRYLYLIMKNITNFNVIEALNFWNNSPNYYFRVFDTLTFIDKIAKN</sequence>
<dbReference type="SUPFAM" id="SSF53955">
    <property type="entry name" value="Lysozyme-like"/>
    <property type="match status" value="1"/>
</dbReference>
<comment type="caution">
    <text evidence="1">The sequence shown here is derived from an EMBL/GenBank/DDBJ whole genome shotgun (WGS) entry which is preliminary data.</text>
</comment>
<proteinExistence type="predicted"/>
<evidence type="ECO:0008006" key="3">
    <source>
        <dbReference type="Google" id="ProtNLM"/>
    </source>
</evidence>
<dbReference type="EMBL" id="LBFC01000021">
    <property type="protein sequence ID" value="ONN26874.1"/>
    <property type="molecule type" value="Genomic_DNA"/>
</dbReference>
<dbReference type="Proteomes" id="UP000242616">
    <property type="component" value="Unassembled WGS sequence"/>
</dbReference>